<dbReference type="InterPro" id="IPR051210">
    <property type="entry name" value="Ub_ligase/GEF_domain"/>
</dbReference>
<keyword evidence="5" id="KW-0812">Transmembrane</keyword>
<dbReference type="PANTHER" id="PTHR22870:SF408">
    <property type="entry name" value="OS09G0560450 PROTEIN"/>
    <property type="match status" value="1"/>
</dbReference>
<feature type="repeat" description="RCC1" evidence="2">
    <location>
        <begin position="950"/>
        <end position="1011"/>
    </location>
</feature>
<dbReference type="InterPro" id="IPR000408">
    <property type="entry name" value="Reg_chr_condens"/>
</dbReference>
<evidence type="ECO:0000256" key="1">
    <source>
        <dbReference type="ARBA" id="ARBA00022737"/>
    </source>
</evidence>
<accession>A0A0K6S6H5</accession>
<feature type="compositionally biased region" description="Low complexity" evidence="4">
    <location>
        <begin position="1"/>
        <end position="17"/>
    </location>
</feature>
<keyword evidence="1" id="KW-0677">Repeat</keyword>
<dbReference type="InterPro" id="IPR036383">
    <property type="entry name" value="TSP1_rpt_sf"/>
</dbReference>
<keyword evidence="5" id="KW-1133">Transmembrane helix</keyword>
<dbReference type="PANTHER" id="PTHR22870">
    <property type="entry name" value="REGULATOR OF CHROMOSOME CONDENSATION"/>
    <property type="match status" value="1"/>
</dbReference>
<feature type="region of interest" description="Disordered" evidence="4">
    <location>
        <begin position="1"/>
        <end position="33"/>
    </location>
</feature>
<feature type="transmembrane region" description="Helical" evidence="5">
    <location>
        <begin position="166"/>
        <end position="187"/>
    </location>
</feature>
<sequence length="1613" mass="177963">MRSSSDSESDGSVGSVEENGQGTGEAAASLVSDFLRHTDKQTLRSIGEGLKSSGASSSGSSSVDVKEEGKEQFVVTGGNRGSVLVRDQTEEPGDDVDREDIDDQGWEEDEAAEGESWEGEGELAYAMDGYYFDEDGNVIGMDESYLWEEQGAPQWQKKRKSHLVGCAKFIIMIIALSVIGGVLFYFFALPALRQTEVGALVLESTLLVEADGDSGSQSSSSSSSATTATSCSGSPLWAAWSSCPALCLPVEGESAASSSETANEAEKQAEEEMRAAELVEKGGIGTNAQARFWPLGTRQCPTPRFCDSSVAGMGTMNVASESTERMLVNYKRKGDLFSTTELGFASEAEKAGLDWKKFESIVLSLSADPLNMLMATNWYESFFSPVGFFHDLKAGLASILLMKEEDVQILSVDTWGMFLKGRLVEESPMRSGSRFMDVYLAIDTLENANPYVPSGAADEQLHFDRTMETLLSHFNAGNGEVQSSSLSKWFSFELRTRWLQLRLSSWGVEKKKRIEGFHPPIQWATCAGPAAHPSPEPEVFPAASVEECAQMCREKDNCSCFDYRAAFDHEAFEKGFVQDANLVSTAPLCRIYTQGLVKLLDVSHDYAAYIRDVPCDNMAEWADWGGCDQLCGPGKQARKREFVSWKFPMASPVLCPPHRDFSQCFGGDGSANLCANQNPFSTPGGCSDGGVWSAWSACSSCGMRMDSERDSGRLREMLVGDLLDVHVGVGRARTAGVQVRRRMVSQVKCWGDNSEGQLGIDSTDPLWPAMEEVPFVNLGPTLRPGLRRPGRDNKIEWEHKWEQWRMPHEPQSEDERFIPTGRVKIMDRDAPLQPVAVGRAHVCAIMTYPHRIFCFGDNSRGQLGIDMPHITHIGHTAMSAQSVNPAFRWYPVGGPDDARYSTTVMLAVRPGDGCLFSHSPCACCNLWEPVGLAAGSDHTCAVYRDALNKEHVFCWGDNRYGQVLGDHEGIDTQTWPRYPPQQLMLSKFIKHHDAITGLTAGSDHSCIVITPANYPRRAPDYEDRELAYAKYKQLKPSAIYCWGAKQDATNYGQLGHSRVQAGAGRDPIAITAGNGFTCATTIPIRNTDTYQRVSGIPARFENYARLLRDFVVAFSSPTKDAQLKGSFGEKRQWANPMVYEWDIWEKWRNGDGDGPEDIDVGQTQCWGRGDLSQSGRLRTQKRSASDAMGRVFFGKGRSSTVLAPAIISKWQWGADSLSSAPVGCCLVSAVTNEQYCTTTSSVLDPNRPTTVELEKMFSVRVPDGCVAEVGGWDQQLQREGWVVIPRTNSGYANQKVDQEILDRLEIIPWWINCHCQGASLLRTPYTYFYASRQESRRNFKRGCCFYDAEEMLGHELCVPQGFSKNLKDVPLTNTFRPDQAGRPPNWEKRIVSYRIAEGCWAHMWAVTLGRGYMLADLEGTGNLRGPLQRRKNYPTTRNGDWDGEAGALECHCKDVLPPSPVSLTSGDSHSCTIVHLTSSFASDPLNLGMQGGRVRNWSRYFVKNPNKVPDEGLTFASLRTWDRDLDPTASAVHSLPFQQRRQRERAINYGQGGLVYCWGSNSKGQVGVGVQGEDSKGYGSETTWGDKMAPVPLGTSLSDRDEEVRQAAKTGVL</sequence>
<reference evidence="6" key="1">
    <citation type="submission" date="2014-11" db="EMBL/GenBank/DDBJ databases">
        <title>Molecular phylogeny of cliff fern family Woodsiaceae with morphological implications.</title>
        <authorList>
            <person name="Shao Y.-Z."/>
            <person name="Wei R."/>
            <person name="Zhang X.-C."/>
        </authorList>
    </citation>
    <scope>NUCLEOTIDE SEQUENCE</scope>
</reference>
<protein>
    <submittedName>
        <fullName evidence="6">Uncharacterized protein</fullName>
    </submittedName>
</protein>
<dbReference type="VEuPathDB" id="CryptoDB:Cvel_15689"/>
<evidence type="ECO:0000256" key="4">
    <source>
        <dbReference type="SAM" id="MobiDB-lite"/>
    </source>
</evidence>
<evidence type="ECO:0000256" key="5">
    <source>
        <dbReference type="SAM" id="Phobius"/>
    </source>
</evidence>
<proteinExistence type="predicted"/>
<evidence type="ECO:0000313" key="6">
    <source>
        <dbReference type="EMBL" id="CUC09084.1"/>
    </source>
</evidence>
<keyword evidence="5" id="KW-0472">Membrane</keyword>
<feature type="region of interest" description="Disordered" evidence="4">
    <location>
        <begin position="45"/>
        <end position="102"/>
    </location>
</feature>
<dbReference type="SUPFAM" id="SSF82895">
    <property type="entry name" value="TSP-1 type 1 repeat"/>
    <property type="match status" value="1"/>
</dbReference>
<organism evidence="6">
    <name type="scientific">Chromera velia CCMP2878</name>
    <dbReference type="NCBI Taxonomy" id="1169474"/>
    <lineage>
        <taxon>Eukaryota</taxon>
        <taxon>Sar</taxon>
        <taxon>Alveolata</taxon>
        <taxon>Colpodellida</taxon>
        <taxon>Chromeraceae</taxon>
        <taxon>Chromera</taxon>
    </lineage>
</organism>
<dbReference type="EMBL" id="CDMZ01000189">
    <property type="protein sequence ID" value="CUC09084.1"/>
    <property type="molecule type" value="Genomic_DNA"/>
</dbReference>
<keyword evidence="3" id="KW-0175">Coiled coil</keyword>
<dbReference type="Gene3D" id="2.130.10.30">
    <property type="entry name" value="Regulator of chromosome condensation 1/beta-lactamase-inhibitor protein II"/>
    <property type="match status" value="1"/>
</dbReference>
<evidence type="ECO:0000256" key="2">
    <source>
        <dbReference type="PROSITE-ProRule" id="PRU00235"/>
    </source>
</evidence>
<dbReference type="Pfam" id="PF13540">
    <property type="entry name" value="RCC1_2"/>
    <property type="match status" value="1"/>
</dbReference>
<gene>
    <name evidence="6" type="ORF">Cvel_15689.t2.CR1</name>
</gene>
<name>A0A0K6S6H5_9ALVE</name>
<feature type="compositionally biased region" description="Low complexity" evidence="4">
    <location>
        <begin position="52"/>
        <end position="62"/>
    </location>
</feature>
<dbReference type="PROSITE" id="PS50012">
    <property type="entry name" value="RCC1_3"/>
    <property type="match status" value="1"/>
</dbReference>
<feature type="region of interest" description="Disordered" evidence="4">
    <location>
        <begin position="1569"/>
        <end position="1613"/>
    </location>
</feature>
<feature type="compositionally biased region" description="Acidic residues" evidence="4">
    <location>
        <begin position="90"/>
        <end position="102"/>
    </location>
</feature>
<dbReference type="SUPFAM" id="SSF50985">
    <property type="entry name" value="RCC1/BLIP-II"/>
    <property type="match status" value="1"/>
</dbReference>
<evidence type="ECO:0000256" key="3">
    <source>
        <dbReference type="SAM" id="Coils"/>
    </source>
</evidence>
<feature type="coiled-coil region" evidence="3">
    <location>
        <begin position="255"/>
        <end position="282"/>
    </location>
</feature>
<dbReference type="InterPro" id="IPR009091">
    <property type="entry name" value="RCC1/BLIP-II"/>
</dbReference>